<dbReference type="Proteomes" id="UP000659084">
    <property type="component" value="Unassembled WGS sequence"/>
</dbReference>
<dbReference type="InterPro" id="IPR038636">
    <property type="entry name" value="Wzi_sf"/>
</dbReference>
<keyword evidence="1" id="KW-0732">Signal</keyword>
<feature type="chain" id="PRO_5042930678" evidence="1">
    <location>
        <begin position="23"/>
        <end position="477"/>
    </location>
</feature>
<comment type="caution">
    <text evidence="2">The sequence shown here is derived from an EMBL/GenBank/DDBJ whole genome shotgun (WGS) entry which is preliminary data.</text>
</comment>
<organism evidence="2 3">
    <name type="scientific">Serratia fonticola</name>
    <dbReference type="NCBI Taxonomy" id="47917"/>
    <lineage>
        <taxon>Bacteria</taxon>
        <taxon>Pseudomonadati</taxon>
        <taxon>Pseudomonadota</taxon>
        <taxon>Gammaproteobacteria</taxon>
        <taxon>Enterobacterales</taxon>
        <taxon>Yersiniaceae</taxon>
        <taxon>Serratia</taxon>
    </lineage>
</organism>
<evidence type="ECO:0000256" key="1">
    <source>
        <dbReference type="SAM" id="SignalP"/>
    </source>
</evidence>
<dbReference type="EMBL" id="JACNYO010000044">
    <property type="protein sequence ID" value="MBC3215467.1"/>
    <property type="molecule type" value="Genomic_DNA"/>
</dbReference>
<reference evidence="2" key="1">
    <citation type="submission" date="2020-08" db="EMBL/GenBank/DDBJ databases">
        <title>Food and environmental bacterial isolates.</title>
        <authorList>
            <person name="Richter L."/>
            <person name="Du Plessis E.M."/>
            <person name="Duvenage S."/>
            <person name="Allam M."/>
            <person name="Korsten L."/>
        </authorList>
    </citation>
    <scope>NUCLEOTIDE SEQUENCE</scope>
    <source>
        <strain evidence="2">UPMP2127</strain>
    </source>
</reference>
<evidence type="ECO:0000313" key="3">
    <source>
        <dbReference type="Proteomes" id="UP000659084"/>
    </source>
</evidence>
<protein>
    <submittedName>
        <fullName evidence="2">Capsule assembly Wzi family protein</fullName>
    </submittedName>
</protein>
<feature type="signal peptide" evidence="1">
    <location>
        <begin position="1"/>
        <end position="22"/>
    </location>
</feature>
<evidence type="ECO:0000313" key="2">
    <source>
        <dbReference type="EMBL" id="MBC3215467.1"/>
    </source>
</evidence>
<dbReference type="Gene3D" id="2.40.160.130">
    <property type="entry name" value="Capsule assembly protein Wzi"/>
    <property type="match status" value="1"/>
</dbReference>
<name>A0AAP7KB51_SERFO</name>
<dbReference type="AlphaFoldDB" id="A0AAP7KB51"/>
<sequence length="477" mass="52397">MRAKLHALVAAGLFTCSFASYAGGLVTPDNDLRNDLAWLSDRGVINVSLSTWPLSQEEINSVLAQAKPVTNTEKTVIDRVQRRVGDLKANITVTGYTSTDKPGTPQGFGQSHYADSSLTIGAGANGEFWDVRLQGAVEGDQRVSDGSKFNLNGSYGAIKVWNQWLSFGEVSQWWGPGYDGSLIRSDAARPVAGFMLQRADQSPFETPWLSWIGRWQYQITAGQLSQYTAVPDTKLFGGRFTMMPTNFLELGASRVMMWGGEGRPQSWSSFWDALSGNDNTGDKYNDPGNQLGGFDFKLKLQPLIGMPVSLYGQIIGEDEAGMLPSHNASMLGLEGHPEWGPTTINWHIEGTDTRANGKSNNVMYNHYVYRDGYYQQGYPLGHAMGGDGQMLSGRVELVLDDGQRWSTRLVYAKVNPNNQNINQAFPKSDTLKGIQLGWGYNFAHQVKFDTSLWYTDNNNSTADDVGAGVSLAVPINL</sequence>
<gene>
    <name evidence="2" type="ORF">H8J20_25365</name>
</gene>
<dbReference type="InterPro" id="IPR026950">
    <property type="entry name" value="Caps_assemb_Wzi"/>
</dbReference>
<dbReference type="Pfam" id="PF14052">
    <property type="entry name" value="Caps_assemb_Wzi"/>
    <property type="match status" value="1"/>
</dbReference>
<dbReference type="RefSeq" id="WP_179253864.1">
    <property type="nucleotide sequence ID" value="NZ_CP183218.1"/>
</dbReference>
<proteinExistence type="predicted"/>
<accession>A0AAP7KB51</accession>